<protein>
    <submittedName>
        <fullName evidence="8">TspO and MBR related proteins</fullName>
    </submittedName>
</protein>
<evidence type="ECO:0000256" key="3">
    <source>
        <dbReference type="ARBA" id="ARBA00022692"/>
    </source>
</evidence>
<keyword evidence="3 6" id="KW-0812">Transmembrane</keyword>
<feature type="signal peptide" evidence="7">
    <location>
        <begin position="1"/>
        <end position="19"/>
    </location>
</feature>
<dbReference type="Gene3D" id="1.20.1260.100">
    <property type="entry name" value="TspO/MBR protein"/>
    <property type="match status" value="1"/>
</dbReference>
<feature type="transmembrane region" description="Helical" evidence="6">
    <location>
        <begin position="100"/>
        <end position="116"/>
    </location>
</feature>
<organism evidence="8 9">
    <name type="scientific">Loktanella fryxellensis</name>
    <dbReference type="NCBI Taxonomy" id="245187"/>
    <lineage>
        <taxon>Bacteria</taxon>
        <taxon>Pseudomonadati</taxon>
        <taxon>Pseudomonadota</taxon>
        <taxon>Alphaproteobacteria</taxon>
        <taxon>Rhodobacterales</taxon>
        <taxon>Roseobacteraceae</taxon>
        <taxon>Loktanella</taxon>
    </lineage>
</organism>
<accession>A0A1H8CRQ5</accession>
<dbReference type="STRING" id="245187.SAMN04488003_10762"/>
<dbReference type="PIRSF" id="PIRSF005859">
    <property type="entry name" value="PBR"/>
    <property type="match status" value="1"/>
</dbReference>
<evidence type="ECO:0000313" key="8">
    <source>
        <dbReference type="EMBL" id="SEM97008.1"/>
    </source>
</evidence>
<feature type="transmembrane region" description="Helical" evidence="6">
    <location>
        <begin position="123"/>
        <end position="146"/>
    </location>
</feature>
<evidence type="ECO:0000256" key="2">
    <source>
        <dbReference type="ARBA" id="ARBA00007524"/>
    </source>
</evidence>
<dbReference type="PANTHER" id="PTHR10057:SF0">
    <property type="entry name" value="TRANSLOCATOR PROTEIN"/>
    <property type="match status" value="1"/>
</dbReference>
<keyword evidence="4 6" id="KW-1133">Transmembrane helix</keyword>
<feature type="transmembrane region" description="Helical" evidence="6">
    <location>
        <begin position="43"/>
        <end position="62"/>
    </location>
</feature>
<reference evidence="8 9" key="1">
    <citation type="submission" date="2016-10" db="EMBL/GenBank/DDBJ databases">
        <authorList>
            <person name="de Groot N.N."/>
        </authorList>
    </citation>
    <scope>NUCLEOTIDE SEQUENCE [LARGE SCALE GENOMIC DNA]</scope>
    <source>
        <strain evidence="8 9">DSM 16213</strain>
    </source>
</reference>
<dbReference type="GO" id="GO:0016020">
    <property type="term" value="C:membrane"/>
    <property type="evidence" value="ECO:0007669"/>
    <property type="project" value="UniProtKB-SubCell"/>
</dbReference>
<keyword evidence="7" id="KW-0732">Signal</keyword>
<dbReference type="PANTHER" id="PTHR10057">
    <property type="entry name" value="PERIPHERAL-TYPE BENZODIAZEPINE RECEPTOR"/>
    <property type="match status" value="1"/>
</dbReference>
<feature type="chain" id="PRO_5011680242" evidence="7">
    <location>
        <begin position="20"/>
        <end position="162"/>
    </location>
</feature>
<dbReference type="FunFam" id="1.20.1260.100:FF:000001">
    <property type="entry name" value="translocator protein 2"/>
    <property type="match status" value="1"/>
</dbReference>
<evidence type="ECO:0000256" key="7">
    <source>
        <dbReference type="SAM" id="SignalP"/>
    </source>
</evidence>
<feature type="transmembrane region" description="Helical" evidence="6">
    <location>
        <begin position="74"/>
        <end position="94"/>
    </location>
</feature>
<evidence type="ECO:0000256" key="5">
    <source>
        <dbReference type="ARBA" id="ARBA00023136"/>
    </source>
</evidence>
<evidence type="ECO:0000256" key="1">
    <source>
        <dbReference type="ARBA" id="ARBA00004141"/>
    </source>
</evidence>
<dbReference type="Proteomes" id="UP000199585">
    <property type="component" value="Unassembled WGS sequence"/>
</dbReference>
<comment type="subcellular location">
    <subcellularLocation>
        <location evidence="1">Membrane</location>
        <topology evidence="1">Multi-pass membrane protein</topology>
    </subcellularLocation>
</comment>
<dbReference type="InterPro" id="IPR038330">
    <property type="entry name" value="TspO/MBR-related_sf"/>
</dbReference>
<proteinExistence type="inferred from homology"/>
<gene>
    <name evidence="8" type="ORF">SAMN04488003_10762</name>
</gene>
<evidence type="ECO:0000256" key="4">
    <source>
        <dbReference type="ARBA" id="ARBA00022989"/>
    </source>
</evidence>
<dbReference type="NCBIfam" id="NF047825">
    <property type="entry name" value="T-richsensTspOAlph"/>
    <property type="match status" value="1"/>
</dbReference>
<keyword evidence="5 6" id="KW-0472">Membrane</keyword>
<evidence type="ECO:0000313" key="9">
    <source>
        <dbReference type="Proteomes" id="UP000199585"/>
    </source>
</evidence>
<dbReference type="EMBL" id="FOCI01000007">
    <property type="protein sequence ID" value="SEM97008.1"/>
    <property type="molecule type" value="Genomic_DNA"/>
</dbReference>
<dbReference type="Pfam" id="PF03073">
    <property type="entry name" value="TspO_MBR"/>
    <property type="match status" value="1"/>
</dbReference>
<dbReference type="AlphaFoldDB" id="A0A1H8CRQ5"/>
<dbReference type="RefSeq" id="WP_218139849.1">
    <property type="nucleotide sequence ID" value="NZ_FOCI01000007.1"/>
</dbReference>
<name>A0A1H8CRQ5_9RHOB</name>
<dbReference type="InterPro" id="IPR004307">
    <property type="entry name" value="TspO_MBR"/>
</dbReference>
<keyword evidence="9" id="KW-1185">Reference proteome</keyword>
<dbReference type="GO" id="GO:0033013">
    <property type="term" value="P:tetrapyrrole metabolic process"/>
    <property type="evidence" value="ECO:0007669"/>
    <property type="project" value="UniProtKB-ARBA"/>
</dbReference>
<comment type="similarity">
    <text evidence="2">Belongs to the TspO/BZRP family.</text>
</comment>
<sequence length="162" mass="17862">MSVSITLFLLFLAATFAAGATGALFPTGEWYKRLNKPAWTPPNWAFPVMWTTIYLLIAYAGARLALLPGNAFAMGFWALQIALNALWTPVFFGLRRLKGSLPIMAALWLAVAGATVTHFQLDFWAGLAFVPYLLWVTVAGALNYTVMRLNPDERPLDIANLP</sequence>
<evidence type="ECO:0000256" key="6">
    <source>
        <dbReference type="SAM" id="Phobius"/>
    </source>
</evidence>
<dbReference type="CDD" id="cd15904">
    <property type="entry name" value="TSPO_MBR"/>
    <property type="match status" value="1"/>
</dbReference>